<dbReference type="SUPFAM" id="SSF52540">
    <property type="entry name" value="P-loop containing nucleoside triphosphate hydrolases"/>
    <property type="match status" value="1"/>
</dbReference>
<dbReference type="PROSITE" id="PS00211">
    <property type="entry name" value="ABC_TRANSPORTER_1"/>
    <property type="match status" value="1"/>
</dbReference>
<feature type="transmembrane region" description="Helical" evidence="8">
    <location>
        <begin position="116"/>
        <end position="139"/>
    </location>
</feature>
<keyword evidence="5 11" id="KW-0067">ATP-binding</keyword>
<evidence type="ECO:0000256" key="7">
    <source>
        <dbReference type="ARBA" id="ARBA00023136"/>
    </source>
</evidence>
<sequence>MLVFLIKKTWQRFVATALSSVIFGIISVSLVALINEIINAKGERQTEFFWIFAALAISGVVVQLISKLVAEQLSEHSQAELRKLVADKTIEAKISHIELQGDAKIKSCLTEHSLKVAGFFMSMPGILTNAMIVLGAFVYMAWLDWLIFLFALLTLVLGSVSYSFANNVAFKKIANAAAMQDSLFQQFDAITDGIKELKLNRSKRAFFKLEVLHPAINALRKERIEGVSILHMASSWGGFLIFTFIGGALYFLSQQTGEESQRIMSGFALLFLYMLTPLETLLANIPRAFAAQASANTIKTLTDELMSDDGNSVQVFTQFNSIQLHALCHRYYHEQSDDIFSLKPIDLEFKQGELIYLVGGNGSGKTTFAKVLCGLYEADEGEIVVDNQPISGAGLDAYRQLFSTVFGDYYLFDRLLNVPCDQLERKGNELIRKLNLHHKVSIESGRFTTQRLSQGQRKRLALVVAYLEDRPFYLFDEWAADQDPVFKDVFYRELLPELRNKGKTILVISHDDKYFSLADRLLKMENGCLTEVSQLPVTQTPALA</sequence>
<feature type="domain" description="ABC transporter" evidence="9">
    <location>
        <begin position="322"/>
        <end position="544"/>
    </location>
</feature>
<dbReference type="PANTHER" id="PTHR43553">
    <property type="entry name" value="HEAVY METAL TRANSPORTER"/>
    <property type="match status" value="1"/>
</dbReference>
<reference evidence="11 12" key="1">
    <citation type="submission" date="2015-06" db="EMBL/GenBank/DDBJ databases">
        <authorList>
            <person name="Xie B.-B."/>
            <person name="Rong J.-C."/>
            <person name="Qin Q.-L."/>
            <person name="Zhang Y.-Z."/>
        </authorList>
    </citation>
    <scope>NUCLEOTIDE SEQUENCE [LARGE SCALE GENOMIC DNA]</scope>
    <source>
        <strain evidence="11 12">JCM 20779</strain>
    </source>
</reference>
<keyword evidence="6 8" id="KW-1133">Transmembrane helix</keyword>
<dbReference type="RefSeq" id="WP_010374430.1">
    <property type="nucleotide sequence ID" value="NZ_CP011924.1"/>
</dbReference>
<evidence type="ECO:0000256" key="1">
    <source>
        <dbReference type="ARBA" id="ARBA00004651"/>
    </source>
</evidence>
<dbReference type="InterPro" id="IPR036640">
    <property type="entry name" value="ABC1_TM_sf"/>
</dbReference>
<dbReference type="InterPro" id="IPR003439">
    <property type="entry name" value="ABC_transporter-like_ATP-bd"/>
</dbReference>
<dbReference type="NCBIfam" id="TIGR01194">
    <property type="entry name" value="cyc_pep_trnsptr"/>
    <property type="match status" value="1"/>
</dbReference>
<dbReference type="CDD" id="cd03228">
    <property type="entry name" value="ABCC_MRP_Like"/>
    <property type="match status" value="1"/>
</dbReference>
<dbReference type="InterPro" id="IPR050095">
    <property type="entry name" value="ECF_ABC_transporter_ATP-bd"/>
</dbReference>
<dbReference type="InterPro" id="IPR027417">
    <property type="entry name" value="P-loop_NTPase"/>
</dbReference>
<feature type="transmembrane region" description="Helical" evidence="8">
    <location>
        <begin position="49"/>
        <end position="70"/>
    </location>
</feature>
<evidence type="ECO:0000313" key="12">
    <source>
        <dbReference type="Proteomes" id="UP000016521"/>
    </source>
</evidence>
<evidence type="ECO:0000256" key="5">
    <source>
        <dbReference type="ARBA" id="ARBA00022840"/>
    </source>
</evidence>
<evidence type="ECO:0000256" key="3">
    <source>
        <dbReference type="ARBA" id="ARBA00022692"/>
    </source>
</evidence>
<accession>A0ABM6NHS6</accession>
<dbReference type="PROSITE" id="PS50893">
    <property type="entry name" value="ABC_TRANSPORTER_2"/>
    <property type="match status" value="1"/>
</dbReference>
<evidence type="ECO:0000259" key="9">
    <source>
        <dbReference type="PROSITE" id="PS50893"/>
    </source>
</evidence>
<dbReference type="GO" id="GO:0005524">
    <property type="term" value="F:ATP binding"/>
    <property type="evidence" value="ECO:0007669"/>
    <property type="project" value="UniProtKB-KW"/>
</dbReference>
<feature type="transmembrane region" description="Helical" evidence="8">
    <location>
        <begin position="263"/>
        <end position="282"/>
    </location>
</feature>
<evidence type="ECO:0000256" key="6">
    <source>
        <dbReference type="ARBA" id="ARBA00022989"/>
    </source>
</evidence>
<organism evidence="11 12">
    <name type="scientific">Pseudoalteromonas piscicida</name>
    <dbReference type="NCBI Taxonomy" id="43662"/>
    <lineage>
        <taxon>Bacteria</taxon>
        <taxon>Pseudomonadati</taxon>
        <taxon>Pseudomonadota</taxon>
        <taxon>Gammaproteobacteria</taxon>
        <taxon>Alteromonadales</taxon>
        <taxon>Pseudoalteromonadaceae</taxon>
        <taxon>Pseudoalteromonas</taxon>
    </lineage>
</organism>
<feature type="transmembrane region" description="Helical" evidence="8">
    <location>
        <begin position="12"/>
        <end position="34"/>
    </location>
</feature>
<dbReference type="PROSITE" id="PS50929">
    <property type="entry name" value="ABC_TM1F"/>
    <property type="match status" value="1"/>
</dbReference>
<dbReference type="Gene3D" id="1.20.1560.10">
    <property type="entry name" value="ABC transporter type 1, transmembrane domain"/>
    <property type="match status" value="1"/>
</dbReference>
<keyword evidence="4" id="KW-0547">Nucleotide-binding</keyword>
<comment type="subcellular location">
    <subcellularLocation>
        <location evidence="1">Cell membrane</location>
        <topology evidence="1">Multi-pass membrane protein</topology>
    </subcellularLocation>
</comment>
<keyword evidence="7 8" id="KW-0472">Membrane</keyword>
<dbReference type="InterPro" id="IPR003593">
    <property type="entry name" value="AAA+_ATPase"/>
</dbReference>
<keyword evidence="12" id="KW-1185">Reference proteome</keyword>
<dbReference type="InterPro" id="IPR017871">
    <property type="entry name" value="ABC_transporter-like_CS"/>
</dbReference>
<proteinExistence type="predicted"/>
<dbReference type="Proteomes" id="UP000016521">
    <property type="component" value="Chromosome I"/>
</dbReference>
<feature type="transmembrane region" description="Helical" evidence="8">
    <location>
        <begin position="229"/>
        <end position="251"/>
    </location>
</feature>
<dbReference type="Pfam" id="PF00005">
    <property type="entry name" value="ABC_tran"/>
    <property type="match status" value="1"/>
</dbReference>
<evidence type="ECO:0000259" key="10">
    <source>
        <dbReference type="PROSITE" id="PS50929"/>
    </source>
</evidence>
<keyword evidence="2" id="KW-0813">Transport</keyword>
<feature type="domain" description="ABC transmembrane type-1" evidence="10">
    <location>
        <begin position="13"/>
        <end position="286"/>
    </location>
</feature>
<feature type="transmembrane region" description="Helical" evidence="8">
    <location>
        <begin position="145"/>
        <end position="165"/>
    </location>
</feature>
<evidence type="ECO:0000256" key="2">
    <source>
        <dbReference type="ARBA" id="ARBA00022448"/>
    </source>
</evidence>
<evidence type="ECO:0000256" key="8">
    <source>
        <dbReference type="SAM" id="Phobius"/>
    </source>
</evidence>
<evidence type="ECO:0000313" key="11">
    <source>
        <dbReference type="EMBL" id="ATD08535.1"/>
    </source>
</evidence>
<keyword evidence="3 8" id="KW-0812">Transmembrane</keyword>
<gene>
    <name evidence="11" type="primary">pvdE</name>
    <name evidence="11" type="ORF">PPIS_a3819</name>
</gene>
<dbReference type="PANTHER" id="PTHR43553:SF11">
    <property type="entry name" value="ABC TRANSPORTER ATP-BINDING_PERMEASE PROTEIN YOJI"/>
    <property type="match status" value="1"/>
</dbReference>
<name>A0ABM6NHS6_PSEO7</name>
<dbReference type="SUPFAM" id="SSF90123">
    <property type="entry name" value="ABC transporter transmembrane region"/>
    <property type="match status" value="1"/>
</dbReference>
<evidence type="ECO:0000256" key="4">
    <source>
        <dbReference type="ARBA" id="ARBA00022741"/>
    </source>
</evidence>
<protein>
    <submittedName>
        <fullName evidence="11">ATP-binding cassette transporter</fullName>
    </submittedName>
</protein>
<dbReference type="InterPro" id="IPR011527">
    <property type="entry name" value="ABC1_TM_dom"/>
</dbReference>
<dbReference type="Gene3D" id="3.40.50.300">
    <property type="entry name" value="P-loop containing nucleotide triphosphate hydrolases"/>
    <property type="match status" value="1"/>
</dbReference>
<dbReference type="InterPro" id="IPR005898">
    <property type="entry name" value="Cyc_pep_transpt_SyrD/YojI"/>
</dbReference>
<dbReference type="SMART" id="SM00382">
    <property type="entry name" value="AAA"/>
    <property type="match status" value="1"/>
</dbReference>
<dbReference type="EMBL" id="CP011924">
    <property type="protein sequence ID" value="ATD08535.1"/>
    <property type="molecule type" value="Genomic_DNA"/>
</dbReference>